<keyword evidence="2" id="KW-0540">Nuclease</keyword>
<reference evidence="2 3" key="1">
    <citation type="submission" date="2020-08" db="EMBL/GenBank/DDBJ databases">
        <title>Stenotrophomonas sp. W1S232.</title>
        <authorList>
            <person name="Deng Y."/>
        </authorList>
    </citation>
    <scope>NUCLEOTIDE SEQUENCE [LARGE SCALE GENOMIC DNA]</scope>
    <source>
        <strain evidence="2 3">W1S232</strain>
    </source>
</reference>
<dbReference type="RefSeq" id="WP_182621785.1">
    <property type="nucleotide sequence ID" value="NZ_JACIUV010000002.1"/>
</dbReference>
<dbReference type="Proteomes" id="UP000550609">
    <property type="component" value="Unassembled WGS sequence"/>
</dbReference>
<evidence type="ECO:0000313" key="2">
    <source>
        <dbReference type="EMBL" id="MBB1116528.1"/>
    </source>
</evidence>
<name>A0A7W3UZ36_9GAMM</name>
<dbReference type="AlphaFoldDB" id="A0A7W3UZ36"/>
<comment type="caution">
    <text evidence="2">The sequence shown here is derived from an EMBL/GenBank/DDBJ whole genome shotgun (WGS) entry which is preliminary data.</text>
</comment>
<dbReference type="EMBL" id="JACIUV010000002">
    <property type="protein sequence ID" value="MBB1116528.1"/>
    <property type="molecule type" value="Genomic_DNA"/>
</dbReference>
<gene>
    <name evidence="2" type="ORF">H4O09_05580</name>
</gene>
<evidence type="ECO:0000313" key="3">
    <source>
        <dbReference type="Proteomes" id="UP000550609"/>
    </source>
</evidence>
<keyword evidence="2" id="KW-0378">Hydrolase</keyword>
<proteinExistence type="predicted"/>
<protein>
    <submittedName>
        <fullName evidence="2">Endonuclease/exonuclease/phosphatase family protein</fullName>
    </submittedName>
</protein>
<evidence type="ECO:0000256" key="1">
    <source>
        <dbReference type="SAM" id="SignalP"/>
    </source>
</evidence>
<feature type="chain" id="PRO_5031195788" evidence="1">
    <location>
        <begin position="24"/>
        <end position="267"/>
    </location>
</feature>
<keyword evidence="2" id="KW-0255">Endonuclease</keyword>
<feature type="signal peptide" evidence="1">
    <location>
        <begin position="1"/>
        <end position="23"/>
    </location>
</feature>
<dbReference type="Gene3D" id="3.60.10.10">
    <property type="entry name" value="Endonuclease/exonuclease/phosphatase"/>
    <property type="match status" value="1"/>
</dbReference>
<accession>A0A7W3UZ36</accession>
<organism evidence="2 3">
    <name type="scientific">Stenotrophomonas koreensis</name>
    <dbReference type="NCBI Taxonomy" id="266128"/>
    <lineage>
        <taxon>Bacteria</taxon>
        <taxon>Pseudomonadati</taxon>
        <taxon>Pseudomonadota</taxon>
        <taxon>Gammaproteobacteria</taxon>
        <taxon>Lysobacterales</taxon>
        <taxon>Lysobacteraceae</taxon>
        <taxon>Stenotrophomonas</taxon>
    </lineage>
</organism>
<dbReference type="SUPFAM" id="SSF56219">
    <property type="entry name" value="DNase I-like"/>
    <property type="match status" value="1"/>
</dbReference>
<keyword evidence="1" id="KW-0732">Signal</keyword>
<dbReference type="GO" id="GO:0004519">
    <property type="term" value="F:endonuclease activity"/>
    <property type="evidence" value="ECO:0007669"/>
    <property type="project" value="UniProtKB-KW"/>
</dbReference>
<sequence length="267" mass="28711">MPRLLPRCIALCLVLSAALPLQARPAHLVVANIALPESVWPSRREQVLALLTRATPDVLVVQDVHVQGSSPVDVCSLAQPLRMHCDFVSADPPSRSHRRGTVLLSARPVMEDGATLLHAQDGSAPVAAGYLRLLVGQQQVRLYTASLVAGQQHHPRRLRQAADLRNWMTSHAPAPTTLIAGRFGSQHAELQQLMPGLRAARRSAAAAQAHGLDVLYQNQQARLHAVTLLELQEPAPLRQGADAPASPAPLLLGLVVELELQQPSAEA</sequence>
<dbReference type="InterPro" id="IPR036691">
    <property type="entry name" value="Endo/exonu/phosph_ase_sf"/>
</dbReference>